<dbReference type="InterPro" id="IPR044135">
    <property type="entry name" value="Met-tRNA-FMT_C"/>
</dbReference>
<evidence type="ECO:0000256" key="4">
    <source>
        <dbReference type="ARBA" id="ARBA00022917"/>
    </source>
</evidence>
<name>A0A849HA06_9MICO</name>
<dbReference type="CDD" id="cd08704">
    <property type="entry name" value="Met_tRNA_FMT_C"/>
    <property type="match status" value="1"/>
</dbReference>
<keyword evidence="4 5" id="KW-0648">Protein biosynthesis</keyword>
<dbReference type="GO" id="GO:0005829">
    <property type="term" value="C:cytosol"/>
    <property type="evidence" value="ECO:0007669"/>
    <property type="project" value="TreeGrafter"/>
</dbReference>
<dbReference type="EMBL" id="JABEPQ010000001">
    <property type="protein sequence ID" value="NNM44755.1"/>
    <property type="molecule type" value="Genomic_DNA"/>
</dbReference>
<organism evidence="8 9">
    <name type="scientific">Knoellia koreensis</name>
    <dbReference type="NCBI Taxonomy" id="2730921"/>
    <lineage>
        <taxon>Bacteria</taxon>
        <taxon>Bacillati</taxon>
        <taxon>Actinomycetota</taxon>
        <taxon>Actinomycetes</taxon>
        <taxon>Micrococcales</taxon>
        <taxon>Intrasporangiaceae</taxon>
        <taxon>Knoellia</taxon>
    </lineage>
</organism>
<dbReference type="PANTHER" id="PTHR11138:SF5">
    <property type="entry name" value="METHIONYL-TRNA FORMYLTRANSFERASE, MITOCHONDRIAL"/>
    <property type="match status" value="1"/>
</dbReference>
<dbReference type="InterPro" id="IPR041711">
    <property type="entry name" value="Met-tRNA-FMT_N"/>
</dbReference>
<comment type="catalytic activity">
    <reaction evidence="5">
        <text>L-methionyl-tRNA(fMet) + (6R)-10-formyltetrahydrofolate = N-formyl-L-methionyl-tRNA(fMet) + (6S)-5,6,7,8-tetrahydrofolate + H(+)</text>
        <dbReference type="Rhea" id="RHEA:24380"/>
        <dbReference type="Rhea" id="RHEA-COMP:9952"/>
        <dbReference type="Rhea" id="RHEA-COMP:9953"/>
        <dbReference type="ChEBI" id="CHEBI:15378"/>
        <dbReference type="ChEBI" id="CHEBI:57453"/>
        <dbReference type="ChEBI" id="CHEBI:78530"/>
        <dbReference type="ChEBI" id="CHEBI:78844"/>
        <dbReference type="ChEBI" id="CHEBI:195366"/>
        <dbReference type="EC" id="2.1.2.9"/>
    </reaction>
</comment>
<dbReference type="HAMAP" id="MF_00182">
    <property type="entry name" value="Formyl_trans"/>
    <property type="match status" value="1"/>
</dbReference>
<evidence type="ECO:0000256" key="1">
    <source>
        <dbReference type="ARBA" id="ARBA00010699"/>
    </source>
</evidence>
<dbReference type="Proteomes" id="UP000588586">
    <property type="component" value="Unassembled WGS sequence"/>
</dbReference>
<evidence type="ECO:0000259" key="6">
    <source>
        <dbReference type="Pfam" id="PF00551"/>
    </source>
</evidence>
<dbReference type="SUPFAM" id="SSF50486">
    <property type="entry name" value="FMT C-terminal domain-like"/>
    <property type="match status" value="1"/>
</dbReference>
<comment type="function">
    <text evidence="5">Attaches a formyl group to the free amino group of methionyl-tRNA(fMet). The formyl group appears to play a dual role in the initiator identity of N-formylmethionyl-tRNA by promoting its recognition by IF2 and preventing the misappropriation of this tRNA by the elongation apparatus.</text>
</comment>
<dbReference type="GO" id="GO:0004479">
    <property type="term" value="F:methionyl-tRNA formyltransferase activity"/>
    <property type="evidence" value="ECO:0007669"/>
    <property type="project" value="UniProtKB-UniRule"/>
</dbReference>
<evidence type="ECO:0000313" key="9">
    <source>
        <dbReference type="Proteomes" id="UP000588586"/>
    </source>
</evidence>
<proteinExistence type="inferred from homology"/>
<dbReference type="Gene3D" id="3.40.50.12230">
    <property type="match status" value="1"/>
</dbReference>
<dbReference type="InterPro" id="IPR011034">
    <property type="entry name" value="Formyl_transferase-like_C_sf"/>
</dbReference>
<dbReference type="CDD" id="cd08646">
    <property type="entry name" value="FMT_core_Met-tRNA-FMT_N"/>
    <property type="match status" value="1"/>
</dbReference>
<dbReference type="NCBIfam" id="TIGR00460">
    <property type="entry name" value="fmt"/>
    <property type="match status" value="1"/>
</dbReference>
<gene>
    <name evidence="5" type="primary">fmt</name>
    <name evidence="8" type="ORF">HJG52_01900</name>
</gene>
<dbReference type="Pfam" id="PF02911">
    <property type="entry name" value="Formyl_trans_C"/>
    <property type="match status" value="1"/>
</dbReference>
<dbReference type="InterPro" id="IPR036477">
    <property type="entry name" value="Formyl_transf_N_sf"/>
</dbReference>
<accession>A0A849HA06</accession>
<feature type="domain" description="Formyl transferase N-terminal" evidence="6">
    <location>
        <begin position="1"/>
        <end position="178"/>
    </location>
</feature>
<dbReference type="PANTHER" id="PTHR11138">
    <property type="entry name" value="METHIONYL-TRNA FORMYLTRANSFERASE"/>
    <property type="match status" value="1"/>
</dbReference>
<dbReference type="AlphaFoldDB" id="A0A849HA06"/>
<evidence type="ECO:0000256" key="3">
    <source>
        <dbReference type="ARBA" id="ARBA00022679"/>
    </source>
</evidence>
<dbReference type="RefSeq" id="WP_171241877.1">
    <property type="nucleotide sequence ID" value="NZ_JABEPQ010000001.1"/>
</dbReference>
<comment type="similarity">
    <text evidence="1 5">Belongs to the Fmt family.</text>
</comment>
<dbReference type="EC" id="2.1.2.9" evidence="2 5"/>
<dbReference type="SUPFAM" id="SSF53328">
    <property type="entry name" value="Formyltransferase"/>
    <property type="match status" value="1"/>
</dbReference>
<evidence type="ECO:0000256" key="2">
    <source>
        <dbReference type="ARBA" id="ARBA00012261"/>
    </source>
</evidence>
<feature type="binding site" evidence="5">
    <location>
        <begin position="109"/>
        <end position="112"/>
    </location>
    <ligand>
        <name>(6S)-5,6,7,8-tetrahydrofolate</name>
        <dbReference type="ChEBI" id="CHEBI:57453"/>
    </ligand>
</feature>
<protein>
    <recommendedName>
        <fullName evidence="2 5">Methionyl-tRNA formyltransferase</fullName>
        <ecNumber evidence="2 5">2.1.2.9</ecNumber>
    </recommendedName>
</protein>
<dbReference type="Pfam" id="PF00551">
    <property type="entry name" value="Formyl_trans_N"/>
    <property type="match status" value="1"/>
</dbReference>
<reference evidence="8 9" key="1">
    <citation type="submission" date="2020-04" db="EMBL/GenBank/DDBJ databases">
        <title>Knoellia sp. isolate from air conditioner.</title>
        <authorList>
            <person name="Chea S."/>
            <person name="Kim D.-U."/>
        </authorList>
    </citation>
    <scope>NUCLEOTIDE SEQUENCE [LARGE SCALE GENOMIC DNA]</scope>
    <source>
        <strain evidence="8 9">DB2414S</strain>
    </source>
</reference>
<dbReference type="InterPro" id="IPR005794">
    <property type="entry name" value="Fmt"/>
</dbReference>
<feature type="domain" description="Formyl transferase C-terminal" evidence="7">
    <location>
        <begin position="203"/>
        <end position="301"/>
    </location>
</feature>
<evidence type="ECO:0000256" key="5">
    <source>
        <dbReference type="HAMAP-Rule" id="MF_00182"/>
    </source>
</evidence>
<keyword evidence="9" id="KW-1185">Reference proteome</keyword>
<evidence type="ECO:0000259" key="7">
    <source>
        <dbReference type="Pfam" id="PF02911"/>
    </source>
</evidence>
<dbReference type="FunFam" id="3.40.50.12230:FF:000001">
    <property type="entry name" value="Methionyl-tRNA formyltransferase"/>
    <property type="match status" value="1"/>
</dbReference>
<dbReference type="InterPro" id="IPR005793">
    <property type="entry name" value="Formyl_trans_C"/>
</dbReference>
<evidence type="ECO:0000313" key="8">
    <source>
        <dbReference type="EMBL" id="NNM44755.1"/>
    </source>
</evidence>
<dbReference type="InterPro" id="IPR002376">
    <property type="entry name" value="Formyl_transf_N"/>
</dbReference>
<comment type="caution">
    <text evidence="8">The sequence shown here is derived from an EMBL/GenBank/DDBJ whole genome shotgun (WGS) entry which is preliminary data.</text>
</comment>
<keyword evidence="3 5" id="KW-0808">Transferase</keyword>
<sequence>MRLVFAGTPEAAVPSLDALAASSHEVAAVVTRPDARAGRGRSLVASPVKARAEEIGIEVLTPQRPRDEDFLARLREIAPDACPVVAYGALIPQVALDIPAHGWVNLHFSLLPAWRGAAPVQRAVMAGDEVTGASTFLIEAGLDTGPVFGHMTETIRPRDTAGDLLDRLSRAGAGLLVATMDGIEDGSLVPVPQSPDGVSLAPKLEVADAEVRWDVPAVAVDRLVRGCTPAPGAWTTFRGERLKLAPLTVDAAYAGGSLAAGEVAAGKRDVHVGTASGVVRLGDVQPHGKKVMAAADWARGVRIEPGERFTRG</sequence>